<dbReference type="PATRIC" id="fig|762967.3.peg.620"/>
<evidence type="ECO:0000256" key="1">
    <source>
        <dbReference type="ARBA" id="ARBA00022676"/>
    </source>
</evidence>
<evidence type="ECO:0000313" key="6">
    <source>
        <dbReference type="EMBL" id="EHY31827.1"/>
    </source>
</evidence>
<keyword evidence="3" id="KW-0028">Amino-acid biosynthesis</keyword>
<keyword evidence="3" id="KW-0822">Tryptophan biosynthesis</keyword>
<dbReference type="Proteomes" id="UP000004956">
    <property type="component" value="Unassembled WGS sequence"/>
</dbReference>
<dbReference type="InterPro" id="IPR000312">
    <property type="entry name" value="Glycosyl_Trfase_fam3"/>
</dbReference>
<dbReference type="InterPro" id="IPR035902">
    <property type="entry name" value="Nuc_phospho_transferase"/>
</dbReference>
<reference evidence="6 7" key="1">
    <citation type="submission" date="2011-11" db="EMBL/GenBank/DDBJ databases">
        <authorList>
            <person name="Weinstock G."/>
            <person name="Sodergren E."/>
            <person name="Clifton S."/>
            <person name="Fulton L."/>
            <person name="Fulton B."/>
            <person name="Courtney L."/>
            <person name="Fronick C."/>
            <person name="Harrison M."/>
            <person name="Strong C."/>
            <person name="Farmer C."/>
            <person name="Delahaunty K."/>
            <person name="Markovic C."/>
            <person name="Hall O."/>
            <person name="Minx P."/>
            <person name="Tomlinson C."/>
            <person name="Mitreva M."/>
            <person name="Hou S."/>
            <person name="Chen J."/>
            <person name="Wollam A."/>
            <person name="Pepin K.H."/>
            <person name="Johnson M."/>
            <person name="Bhonagiri V."/>
            <person name="Zhang X."/>
            <person name="Suruliraj S."/>
            <person name="Warren W."/>
            <person name="Chinwalla A."/>
            <person name="Mardis E.R."/>
            <person name="Wilson R.K."/>
        </authorList>
    </citation>
    <scope>NUCLEOTIDE SEQUENCE [LARGE SCALE GENOMIC DNA]</scope>
    <source>
        <strain evidence="6 7">YIT 11816</strain>
    </source>
</reference>
<feature type="compositionally biased region" description="Basic and acidic residues" evidence="4">
    <location>
        <begin position="86"/>
        <end position="95"/>
    </location>
</feature>
<sequence length="186" mass="19601">MKNGNCGVSSPSGAADVLEALGVPVDLTPEEGLEALKATNFAFCFARNHHPAMRFAAPVRKCLEAPTLFNLLGPLSNPLGRGGPAGRDRPHRDSSPQRGRPRRAGRRGAGERVHVSALPPRRHRGREARGAPGRAPSRGALRNRGAAGASGVRRRDDGGRPGCDRGGRRGRDFGLGRRAADRSGAS</sequence>
<feature type="compositionally biased region" description="Low complexity" evidence="4">
    <location>
        <begin position="130"/>
        <end position="151"/>
    </location>
</feature>
<keyword evidence="1" id="KW-0328">Glycosyltransferase</keyword>
<dbReference type="EMBL" id="AFBQ01000107">
    <property type="protein sequence ID" value="EHY31827.1"/>
    <property type="molecule type" value="Genomic_DNA"/>
</dbReference>
<dbReference type="Gene3D" id="1.20.970.10">
    <property type="entry name" value="Transferase, Pyrimidine Nucleoside Phosphorylase, Chain C"/>
    <property type="match status" value="1"/>
</dbReference>
<dbReference type="Gene3D" id="3.40.1030.10">
    <property type="entry name" value="Nucleoside phosphorylase/phosphoribosyltransferase catalytic domain"/>
    <property type="match status" value="1"/>
</dbReference>
<evidence type="ECO:0000313" key="7">
    <source>
        <dbReference type="Proteomes" id="UP000004956"/>
    </source>
</evidence>
<dbReference type="HOGENOM" id="CLU_1453713_0_0_4"/>
<keyword evidence="2 6" id="KW-0808">Transferase</keyword>
<dbReference type="GO" id="GO:0004048">
    <property type="term" value="F:anthranilate phosphoribosyltransferase activity"/>
    <property type="evidence" value="ECO:0007669"/>
    <property type="project" value="InterPro"/>
</dbReference>
<feature type="domain" description="Glycosyl transferase family 3" evidence="5">
    <location>
        <begin position="2"/>
        <end position="79"/>
    </location>
</feature>
<dbReference type="InterPro" id="IPR005940">
    <property type="entry name" value="Anthranilate_Pribosyl_Tfrase"/>
</dbReference>
<comment type="caution">
    <text evidence="6">The sequence shown here is derived from an EMBL/GenBank/DDBJ whole genome shotgun (WGS) entry which is preliminary data.</text>
</comment>
<name>H3KDG6_9BURK</name>
<organism evidence="6 7">
    <name type="scientific">Sutterella parvirubra YIT 11816</name>
    <dbReference type="NCBI Taxonomy" id="762967"/>
    <lineage>
        <taxon>Bacteria</taxon>
        <taxon>Pseudomonadati</taxon>
        <taxon>Pseudomonadota</taxon>
        <taxon>Betaproteobacteria</taxon>
        <taxon>Burkholderiales</taxon>
        <taxon>Sutterellaceae</taxon>
        <taxon>Sutterella</taxon>
    </lineage>
</organism>
<evidence type="ECO:0000256" key="4">
    <source>
        <dbReference type="SAM" id="MobiDB-lite"/>
    </source>
</evidence>
<dbReference type="SUPFAM" id="SSF52418">
    <property type="entry name" value="Nucleoside phosphorylase/phosphoribosyltransferase catalytic domain"/>
    <property type="match status" value="1"/>
</dbReference>
<proteinExistence type="predicted"/>
<evidence type="ECO:0000256" key="2">
    <source>
        <dbReference type="ARBA" id="ARBA00022679"/>
    </source>
</evidence>
<dbReference type="PANTHER" id="PTHR43285:SF2">
    <property type="entry name" value="ANTHRANILATE PHOSPHORIBOSYLTRANSFERASE"/>
    <property type="match status" value="1"/>
</dbReference>
<evidence type="ECO:0000256" key="3">
    <source>
        <dbReference type="ARBA" id="ARBA00022822"/>
    </source>
</evidence>
<accession>H3KDG6</accession>
<feature type="compositionally biased region" description="Basic and acidic residues" evidence="4">
    <location>
        <begin position="153"/>
        <end position="186"/>
    </location>
</feature>
<dbReference type="GO" id="GO:0005829">
    <property type="term" value="C:cytosol"/>
    <property type="evidence" value="ECO:0007669"/>
    <property type="project" value="TreeGrafter"/>
</dbReference>
<keyword evidence="3" id="KW-0057">Aromatic amino acid biosynthesis</keyword>
<keyword evidence="7" id="KW-1185">Reference proteome</keyword>
<dbReference type="AlphaFoldDB" id="H3KDG6"/>
<dbReference type="Pfam" id="PF00591">
    <property type="entry name" value="Glycos_transf_3"/>
    <property type="match status" value="1"/>
</dbReference>
<gene>
    <name evidence="6" type="ORF">HMPREF9440_00775</name>
</gene>
<dbReference type="GO" id="GO:0000162">
    <property type="term" value="P:L-tryptophan biosynthetic process"/>
    <property type="evidence" value="ECO:0007669"/>
    <property type="project" value="UniProtKB-KW"/>
</dbReference>
<dbReference type="PANTHER" id="PTHR43285">
    <property type="entry name" value="ANTHRANILATE PHOSPHORIBOSYLTRANSFERASE"/>
    <property type="match status" value="1"/>
</dbReference>
<evidence type="ECO:0000259" key="5">
    <source>
        <dbReference type="Pfam" id="PF00591"/>
    </source>
</evidence>
<feature type="region of interest" description="Disordered" evidence="4">
    <location>
        <begin position="73"/>
        <end position="186"/>
    </location>
</feature>
<dbReference type="STRING" id="762967.HMPREF9440_00775"/>
<protein>
    <submittedName>
        <fullName evidence="6">Glycosyl transferase family, A/b domain protein</fullName>
    </submittedName>
</protein>